<organism evidence="2 3">
    <name type="scientific">Gordoniibacillus kamchatkensis</name>
    <dbReference type="NCBI Taxonomy" id="1590651"/>
    <lineage>
        <taxon>Bacteria</taxon>
        <taxon>Bacillati</taxon>
        <taxon>Bacillota</taxon>
        <taxon>Bacilli</taxon>
        <taxon>Bacillales</taxon>
        <taxon>Paenibacillaceae</taxon>
        <taxon>Gordoniibacillus</taxon>
    </lineage>
</organism>
<gene>
    <name evidence="2" type="ORF">SD70_14795</name>
</gene>
<sequence>MRMISISQYDDRTMKLAKPVYDSNRRMLLSANHTIHPKYLERLVQIGIRNLIVEDAESNGITLEEMIGIPSWLDIVQSVQEAFNAIKMKKPFPIRNLLQGAGSLIMEIQSRPLVLPVPSSTLALELKTYAHAVNVAILSLQVGKLLGYNEIMLRDLAIGCLLHDIGKTATEEDKKHPEAGFAILRSIREISLLSAHVAFQHHETFDGQGYPRSIRGSAFHEYAQICGVCNMYENQIENVPPHEVMEMIMALNGNTYSDNVVQAFVKSVPAYPPGTKVRLLSGEEAIVTKITSHIQRPVVRFLSTGEEISLADNPTVMIAGCL</sequence>
<dbReference type="Gene3D" id="1.10.3210.10">
    <property type="entry name" value="Hypothetical protein af1432"/>
    <property type="match status" value="1"/>
</dbReference>
<comment type="caution">
    <text evidence="2">The sequence shown here is derived from an EMBL/GenBank/DDBJ whole genome shotgun (WGS) entry which is preliminary data.</text>
</comment>
<dbReference type="EMBL" id="JXAK01000024">
    <property type="protein sequence ID" value="KIL40231.1"/>
    <property type="molecule type" value="Genomic_DNA"/>
</dbReference>
<dbReference type="Pfam" id="PF01966">
    <property type="entry name" value="HD"/>
    <property type="match status" value="1"/>
</dbReference>
<proteinExistence type="predicted"/>
<evidence type="ECO:0000313" key="2">
    <source>
        <dbReference type="EMBL" id="KIL40231.1"/>
    </source>
</evidence>
<keyword evidence="3" id="KW-1185">Reference proteome</keyword>
<dbReference type="PANTHER" id="PTHR43155">
    <property type="entry name" value="CYCLIC DI-GMP PHOSPHODIESTERASE PA4108-RELATED"/>
    <property type="match status" value="1"/>
</dbReference>
<dbReference type="CDD" id="cd00077">
    <property type="entry name" value="HDc"/>
    <property type="match status" value="1"/>
</dbReference>
<feature type="domain" description="HD" evidence="1">
    <location>
        <begin position="128"/>
        <end position="225"/>
    </location>
</feature>
<dbReference type="PANTHER" id="PTHR43155:SF2">
    <property type="entry name" value="CYCLIC DI-GMP PHOSPHODIESTERASE PA4108"/>
    <property type="match status" value="1"/>
</dbReference>
<dbReference type="InterPro" id="IPR006675">
    <property type="entry name" value="HDIG_dom"/>
</dbReference>
<evidence type="ECO:0000313" key="3">
    <source>
        <dbReference type="Proteomes" id="UP000031967"/>
    </source>
</evidence>
<dbReference type="Proteomes" id="UP000031967">
    <property type="component" value="Unassembled WGS sequence"/>
</dbReference>
<evidence type="ECO:0000259" key="1">
    <source>
        <dbReference type="Pfam" id="PF01966"/>
    </source>
</evidence>
<reference evidence="2 3" key="1">
    <citation type="submission" date="2014-12" db="EMBL/GenBank/DDBJ databases">
        <title>Draft genome sequence of Paenibacillus kamchatkensis strain B-2647.</title>
        <authorList>
            <person name="Karlyshev A.V."/>
            <person name="Kudryashova E.B."/>
        </authorList>
    </citation>
    <scope>NUCLEOTIDE SEQUENCE [LARGE SCALE GENOMIC DNA]</scope>
    <source>
        <strain evidence="2 3">VKM B-2647</strain>
    </source>
</reference>
<dbReference type="InterPro" id="IPR006674">
    <property type="entry name" value="HD_domain"/>
</dbReference>
<protein>
    <submittedName>
        <fullName evidence="2">C-di-GMP phosphodiesterase</fullName>
    </submittedName>
</protein>
<name>A0ABR5AGQ1_9BACL</name>
<dbReference type="InterPro" id="IPR003607">
    <property type="entry name" value="HD/PDEase_dom"/>
</dbReference>
<dbReference type="SUPFAM" id="SSF109604">
    <property type="entry name" value="HD-domain/PDEase-like"/>
    <property type="match status" value="1"/>
</dbReference>
<dbReference type="NCBIfam" id="TIGR00277">
    <property type="entry name" value="HDIG"/>
    <property type="match status" value="1"/>
</dbReference>
<accession>A0ABR5AGQ1</accession>